<protein>
    <submittedName>
        <fullName evidence="2">Uncharacterized protein</fullName>
    </submittedName>
</protein>
<dbReference type="RefSeq" id="WP_188888898.1">
    <property type="nucleotide sequence ID" value="NZ_BMHY01000003.1"/>
</dbReference>
<gene>
    <name evidence="2" type="ORF">GCM10010918_20570</name>
</gene>
<evidence type="ECO:0000256" key="1">
    <source>
        <dbReference type="SAM" id="Phobius"/>
    </source>
</evidence>
<keyword evidence="1" id="KW-1133">Transmembrane helix</keyword>
<organism evidence="2 3">
    <name type="scientific">Paenibacillus radicis</name>
    <name type="common">ex Gao et al. 2016</name>
    <dbReference type="NCBI Taxonomy" id="1737354"/>
    <lineage>
        <taxon>Bacteria</taxon>
        <taxon>Bacillati</taxon>
        <taxon>Bacillota</taxon>
        <taxon>Bacilli</taxon>
        <taxon>Bacillales</taxon>
        <taxon>Paenibacillaceae</taxon>
        <taxon>Paenibacillus</taxon>
    </lineage>
</organism>
<sequence>MFNIGATLIVLLFAALLLGAMFFFIRISTDDSDKYKEWKEMVESLFGTPAFLRPGAGEQPGNAEAAAAASAQPFTELCPACSETVTEQNIDCPSCGLRLM</sequence>
<comment type="caution">
    <text evidence="2">The sequence shown here is derived from an EMBL/GenBank/DDBJ whole genome shotgun (WGS) entry which is preliminary data.</text>
</comment>
<accession>A0A917LXW1</accession>
<proteinExistence type="predicted"/>
<evidence type="ECO:0000313" key="2">
    <source>
        <dbReference type="EMBL" id="GGG66080.1"/>
    </source>
</evidence>
<dbReference type="EMBL" id="BMHY01000003">
    <property type="protein sequence ID" value="GGG66080.1"/>
    <property type="molecule type" value="Genomic_DNA"/>
</dbReference>
<reference evidence="2 3" key="1">
    <citation type="journal article" date="2014" name="Int. J. Syst. Evol. Microbiol.">
        <title>Complete genome sequence of Corynebacterium casei LMG S-19264T (=DSM 44701T), isolated from a smear-ripened cheese.</title>
        <authorList>
            <consortium name="US DOE Joint Genome Institute (JGI-PGF)"/>
            <person name="Walter F."/>
            <person name="Albersmeier A."/>
            <person name="Kalinowski J."/>
            <person name="Ruckert C."/>
        </authorList>
    </citation>
    <scope>NUCLEOTIDE SEQUENCE [LARGE SCALE GENOMIC DNA]</scope>
    <source>
        <strain evidence="2 3">CGMCC 1.15286</strain>
    </source>
</reference>
<keyword evidence="1" id="KW-0812">Transmembrane</keyword>
<keyword evidence="1" id="KW-0472">Membrane</keyword>
<feature type="transmembrane region" description="Helical" evidence="1">
    <location>
        <begin position="6"/>
        <end position="25"/>
    </location>
</feature>
<keyword evidence="3" id="KW-1185">Reference proteome</keyword>
<name>A0A917LXW1_9BACL</name>
<dbReference type="AlphaFoldDB" id="A0A917LXW1"/>
<dbReference type="Proteomes" id="UP000600247">
    <property type="component" value="Unassembled WGS sequence"/>
</dbReference>
<evidence type="ECO:0000313" key="3">
    <source>
        <dbReference type="Proteomes" id="UP000600247"/>
    </source>
</evidence>